<protein>
    <submittedName>
        <fullName evidence="3">NucA/NucB deoxyribonuclease domain-containing protein</fullName>
    </submittedName>
</protein>
<sequence length="140" mass="15541">MKKKILFSGILTTLLISGGAYYQTNNTTIQNQSYDSVIYVPSDRFPESAQHILDAQKAGKSKICTIDRKDIVEHRKESLRGIKTKVGYDRDEVPFAMCSEGGEGADVRLIHSEDNRGSGSWISHQVSDLPDGARVLIKVK</sequence>
<proteinExistence type="predicted"/>
<evidence type="ECO:0000313" key="4">
    <source>
        <dbReference type="Proteomes" id="UP001330749"/>
    </source>
</evidence>
<reference evidence="3 4" key="1">
    <citation type="submission" date="2023-03" db="EMBL/GenBank/DDBJ databases">
        <title>Bacillus Genome Sequencing.</title>
        <authorList>
            <person name="Dunlap C."/>
        </authorList>
    </citation>
    <scope>NUCLEOTIDE SEQUENCE [LARGE SCALE GENOMIC DNA]</scope>
    <source>
        <strain evidence="3 4">B-14544</strain>
    </source>
</reference>
<evidence type="ECO:0000313" key="3">
    <source>
        <dbReference type="EMBL" id="MED3562335.1"/>
    </source>
</evidence>
<keyword evidence="1" id="KW-0732">Signal</keyword>
<feature type="domain" description="Deoxyribonuclease NucA/NucB" evidence="2">
    <location>
        <begin position="85"/>
        <end position="132"/>
    </location>
</feature>
<dbReference type="InterPro" id="IPR029476">
    <property type="entry name" value="DNase_NucA_NucB"/>
</dbReference>
<comment type="caution">
    <text evidence="3">The sequence shown here is derived from an EMBL/GenBank/DDBJ whole genome shotgun (WGS) entry which is preliminary data.</text>
</comment>
<feature type="chain" id="PRO_5047259771" evidence="1">
    <location>
        <begin position="23"/>
        <end position="140"/>
    </location>
</feature>
<evidence type="ECO:0000259" key="2">
    <source>
        <dbReference type="Pfam" id="PF14040"/>
    </source>
</evidence>
<organism evidence="3 4">
    <name type="scientific">Bacillus xiapuensis</name>
    <dbReference type="NCBI Taxonomy" id="2014075"/>
    <lineage>
        <taxon>Bacteria</taxon>
        <taxon>Bacillati</taxon>
        <taxon>Bacillota</taxon>
        <taxon>Bacilli</taxon>
        <taxon>Bacillales</taxon>
        <taxon>Bacillaceae</taxon>
        <taxon>Bacillus</taxon>
    </lineage>
</organism>
<accession>A0ABU6N7Y5</accession>
<feature type="signal peptide" evidence="1">
    <location>
        <begin position="1"/>
        <end position="22"/>
    </location>
</feature>
<evidence type="ECO:0000256" key="1">
    <source>
        <dbReference type="SAM" id="SignalP"/>
    </source>
</evidence>
<keyword evidence="4" id="KW-1185">Reference proteome</keyword>
<dbReference type="Proteomes" id="UP001330749">
    <property type="component" value="Unassembled WGS sequence"/>
</dbReference>
<dbReference type="EMBL" id="JARMQG010000084">
    <property type="protein sequence ID" value="MED3562335.1"/>
    <property type="molecule type" value="Genomic_DNA"/>
</dbReference>
<name>A0ABU6N7Y5_9BACI</name>
<dbReference type="RefSeq" id="WP_327967243.1">
    <property type="nucleotide sequence ID" value="NZ_JARMQG010000084.1"/>
</dbReference>
<gene>
    <name evidence="3" type="ORF">P4447_07690</name>
</gene>
<dbReference type="Pfam" id="PF14040">
    <property type="entry name" value="DNase_NucA_NucB"/>
    <property type="match status" value="1"/>
</dbReference>